<reference evidence="2" key="1">
    <citation type="submission" date="2022-11" db="UniProtKB">
        <authorList>
            <consortium name="WormBaseParasite"/>
        </authorList>
    </citation>
    <scope>IDENTIFICATION</scope>
</reference>
<dbReference type="AlphaFoldDB" id="A0A914CTZ6"/>
<name>A0A914CTZ6_9BILA</name>
<dbReference type="Proteomes" id="UP000887540">
    <property type="component" value="Unplaced"/>
</dbReference>
<dbReference type="WBParaSite" id="ACRNAN_scaffold14011.g29027.t1">
    <property type="protein sequence ID" value="ACRNAN_scaffold14011.g29027.t1"/>
    <property type="gene ID" value="ACRNAN_scaffold14011.g29027"/>
</dbReference>
<keyword evidence="1" id="KW-1185">Reference proteome</keyword>
<organism evidence="1 2">
    <name type="scientific">Acrobeloides nanus</name>
    <dbReference type="NCBI Taxonomy" id="290746"/>
    <lineage>
        <taxon>Eukaryota</taxon>
        <taxon>Metazoa</taxon>
        <taxon>Ecdysozoa</taxon>
        <taxon>Nematoda</taxon>
        <taxon>Chromadorea</taxon>
        <taxon>Rhabditida</taxon>
        <taxon>Tylenchina</taxon>
        <taxon>Cephalobomorpha</taxon>
        <taxon>Cephaloboidea</taxon>
        <taxon>Cephalobidae</taxon>
        <taxon>Acrobeloides</taxon>
    </lineage>
</organism>
<proteinExistence type="predicted"/>
<protein>
    <submittedName>
        <fullName evidence="2">Uncharacterized protein</fullName>
    </submittedName>
</protein>
<accession>A0A914CTZ6</accession>
<sequence length="82" mass="9471">MRTATIFARFKEGDRSLEDKKGRGRPSDFDDQALLDAMEEDQSLTTRMLAEEFNISHVGKFFEEVDDILDDTSRWIASKNPE</sequence>
<evidence type="ECO:0000313" key="1">
    <source>
        <dbReference type="Proteomes" id="UP000887540"/>
    </source>
</evidence>
<evidence type="ECO:0000313" key="2">
    <source>
        <dbReference type="WBParaSite" id="ACRNAN_scaffold14011.g29027.t1"/>
    </source>
</evidence>